<organism evidence="4">
    <name type="scientific">marine sediment metagenome</name>
    <dbReference type="NCBI Taxonomy" id="412755"/>
    <lineage>
        <taxon>unclassified sequences</taxon>
        <taxon>metagenomes</taxon>
        <taxon>ecological metagenomes</taxon>
    </lineage>
</organism>
<dbReference type="GO" id="GO:0044780">
    <property type="term" value="P:bacterial-type flagellum assembly"/>
    <property type="evidence" value="ECO:0007669"/>
    <property type="project" value="InterPro"/>
</dbReference>
<gene>
    <name evidence="4" type="ORF">S12H4_37727</name>
</gene>
<proteinExistence type="inferred from homology"/>
<evidence type="ECO:0000256" key="1">
    <source>
        <dbReference type="ARBA" id="ARBA00022490"/>
    </source>
</evidence>
<sequence>MTDHSSVSQQEANSSASSEPFHFPAGIPGFEDHKNFILMSRGNMRPFLWLQSVDNKEVCLPVISCLLLTKKVLRYMTEEHLALIGTPPKDQVAPYYVLRVDSQAGTITANTKAPIVINLESKEGYQVFMEGDDLRVDEPLADLVPSSSRRDS</sequence>
<dbReference type="InterPro" id="IPR024046">
    <property type="entry name" value="Flagellar_assmbl_FliW_dom_sf"/>
</dbReference>
<evidence type="ECO:0000313" key="4">
    <source>
        <dbReference type="EMBL" id="GAI88248.1"/>
    </source>
</evidence>
<accession>X1S5R5</accession>
<dbReference type="PANTHER" id="PTHR39190:SF1">
    <property type="entry name" value="FLAGELLAR ASSEMBLY FACTOR FLIW"/>
    <property type="match status" value="1"/>
</dbReference>
<dbReference type="SUPFAM" id="SSF141457">
    <property type="entry name" value="BH3618-like"/>
    <property type="match status" value="1"/>
</dbReference>
<reference evidence="4" key="1">
    <citation type="journal article" date="2014" name="Front. Microbiol.">
        <title>High frequency of phylogenetically diverse reductive dehalogenase-homologous genes in deep subseafloor sedimentary metagenomes.</title>
        <authorList>
            <person name="Kawai M."/>
            <person name="Futagami T."/>
            <person name="Toyoda A."/>
            <person name="Takaki Y."/>
            <person name="Nishi S."/>
            <person name="Hori S."/>
            <person name="Arai W."/>
            <person name="Tsubouchi T."/>
            <person name="Morono Y."/>
            <person name="Uchiyama I."/>
            <person name="Ito T."/>
            <person name="Fujiyama A."/>
            <person name="Inagaki F."/>
            <person name="Takami H."/>
        </authorList>
    </citation>
    <scope>NUCLEOTIDE SEQUENCE</scope>
    <source>
        <strain evidence="4">Expedition CK06-06</strain>
    </source>
</reference>
<dbReference type="EMBL" id="BARW01022641">
    <property type="protein sequence ID" value="GAI88248.1"/>
    <property type="molecule type" value="Genomic_DNA"/>
</dbReference>
<dbReference type="HAMAP" id="MF_01185">
    <property type="entry name" value="FliW"/>
    <property type="match status" value="1"/>
</dbReference>
<dbReference type="Gene3D" id="2.30.290.10">
    <property type="entry name" value="BH3618-like"/>
    <property type="match status" value="1"/>
</dbReference>
<name>X1S5R5_9ZZZZ</name>
<dbReference type="GO" id="GO:0006417">
    <property type="term" value="P:regulation of translation"/>
    <property type="evidence" value="ECO:0007669"/>
    <property type="project" value="UniProtKB-KW"/>
</dbReference>
<keyword evidence="2" id="KW-1005">Bacterial flagellum biogenesis</keyword>
<dbReference type="Pfam" id="PF02623">
    <property type="entry name" value="FliW"/>
    <property type="match status" value="1"/>
</dbReference>
<evidence type="ECO:0000256" key="2">
    <source>
        <dbReference type="ARBA" id="ARBA00022795"/>
    </source>
</evidence>
<dbReference type="AlphaFoldDB" id="X1S5R5"/>
<dbReference type="PANTHER" id="PTHR39190">
    <property type="entry name" value="FLAGELLAR ASSEMBLY FACTOR FLIW"/>
    <property type="match status" value="1"/>
</dbReference>
<keyword evidence="1" id="KW-0963">Cytoplasm</keyword>
<protein>
    <submittedName>
        <fullName evidence="4">Uncharacterized protein</fullName>
    </submittedName>
</protein>
<comment type="caution">
    <text evidence="4">The sequence shown here is derived from an EMBL/GenBank/DDBJ whole genome shotgun (WGS) entry which is preliminary data.</text>
</comment>
<keyword evidence="3" id="KW-0810">Translation regulation</keyword>
<evidence type="ECO:0000256" key="3">
    <source>
        <dbReference type="ARBA" id="ARBA00022845"/>
    </source>
</evidence>
<dbReference type="InterPro" id="IPR003775">
    <property type="entry name" value="Flagellar_assembly_factor_FliW"/>
</dbReference>